<dbReference type="AlphaFoldDB" id="A0A5J4WV83"/>
<evidence type="ECO:0000313" key="3">
    <source>
        <dbReference type="Proteomes" id="UP000324800"/>
    </source>
</evidence>
<sequence>MKLLKNLIENSANGDFAFSAESGTVWMYDYNWYNSGDIAPDQVTPTSDATPLADSGTGATGTSNEYSRGNHQHPLNLSSETPIRNISLEAVGTSTSYPRSYHQHPLNTGPTVANQTAKNSKSRVISDYVYYARSNHAHPLNVDLTVVIVPLINATAAVIGLSDYYCRIDHKHLYQLTFDGNLTITKFIKTGALATEILCANGDTINGVVDIASNQTITGDGQRTYQYRRIPNLYTSGEDVCYILYFGAGADKYGEQWARLQSQSNQLFVYLTNQTMGIATLTNVIITAAYSFLSAGYLRLRIVGCRVSGVGATYLGGDSNQNYETQANQWQIQATNLNLDMSKPLKQLFTELAKSNYDEEDLIRTTIETLQIRQ</sequence>
<evidence type="ECO:0000313" key="2">
    <source>
        <dbReference type="EMBL" id="KAA6398089.1"/>
    </source>
</evidence>
<organism evidence="2 3">
    <name type="scientific">Streblomastix strix</name>
    <dbReference type="NCBI Taxonomy" id="222440"/>
    <lineage>
        <taxon>Eukaryota</taxon>
        <taxon>Metamonada</taxon>
        <taxon>Preaxostyla</taxon>
        <taxon>Oxymonadida</taxon>
        <taxon>Streblomastigidae</taxon>
        <taxon>Streblomastix</taxon>
    </lineage>
</organism>
<accession>A0A5J4WV83</accession>
<protein>
    <submittedName>
        <fullName evidence="2">Uncharacterized protein</fullName>
    </submittedName>
</protein>
<name>A0A5J4WV83_9EUKA</name>
<gene>
    <name evidence="2" type="ORF">EZS28_006383</name>
</gene>
<comment type="caution">
    <text evidence="2">The sequence shown here is derived from an EMBL/GenBank/DDBJ whole genome shotgun (WGS) entry which is preliminary data.</text>
</comment>
<dbReference type="EMBL" id="SNRW01001037">
    <property type="protein sequence ID" value="KAA6398089.1"/>
    <property type="molecule type" value="Genomic_DNA"/>
</dbReference>
<evidence type="ECO:0000256" key="1">
    <source>
        <dbReference type="SAM" id="MobiDB-lite"/>
    </source>
</evidence>
<proteinExistence type="predicted"/>
<feature type="region of interest" description="Disordered" evidence="1">
    <location>
        <begin position="42"/>
        <end position="78"/>
    </location>
</feature>
<reference evidence="2 3" key="1">
    <citation type="submission" date="2019-03" db="EMBL/GenBank/DDBJ databases">
        <title>Single cell metagenomics reveals metabolic interactions within the superorganism composed of flagellate Streblomastix strix and complex community of Bacteroidetes bacteria on its surface.</title>
        <authorList>
            <person name="Treitli S.C."/>
            <person name="Kolisko M."/>
            <person name="Husnik F."/>
            <person name="Keeling P."/>
            <person name="Hampl V."/>
        </authorList>
    </citation>
    <scope>NUCLEOTIDE SEQUENCE [LARGE SCALE GENOMIC DNA]</scope>
    <source>
        <strain evidence="2">ST1C</strain>
    </source>
</reference>
<dbReference type="Proteomes" id="UP000324800">
    <property type="component" value="Unassembled WGS sequence"/>
</dbReference>
<feature type="compositionally biased region" description="Polar residues" evidence="1">
    <location>
        <begin position="60"/>
        <end position="78"/>
    </location>
</feature>